<evidence type="ECO:0000256" key="1">
    <source>
        <dbReference type="ARBA" id="ARBA00011028"/>
    </source>
</evidence>
<feature type="coiled-coil region" evidence="5">
    <location>
        <begin position="194"/>
        <end position="225"/>
    </location>
</feature>
<dbReference type="InterPro" id="IPR006127">
    <property type="entry name" value="ZnuA-like"/>
</dbReference>
<evidence type="ECO:0000256" key="3">
    <source>
        <dbReference type="ARBA" id="ARBA00022729"/>
    </source>
</evidence>
<evidence type="ECO:0000256" key="5">
    <source>
        <dbReference type="SAM" id="Coils"/>
    </source>
</evidence>
<organism evidence="8 9">
    <name type="scientific">Carnobacterium inhibens</name>
    <dbReference type="NCBI Taxonomy" id="147709"/>
    <lineage>
        <taxon>Bacteria</taxon>
        <taxon>Bacillati</taxon>
        <taxon>Bacillota</taxon>
        <taxon>Bacilli</taxon>
        <taxon>Lactobacillales</taxon>
        <taxon>Carnobacteriaceae</taxon>
        <taxon>Carnobacterium</taxon>
    </lineage>
</organism>
<reference evidence="8 9" key="1">
    <citation type="journal article" date="2020" name="Microorganisms">
        <title>New Insight into Antimicrobial Compounds from Food and Marine-Sourced Carnobacterium Species through Phenotype and Genome Analyses.</title>
        <authorList>
            <person name="Begrem S."/>
            <person name="Ivaniuk F."/>
            <person name="Gigout-Chevalier F."/>
            <person name="Kolypczuk L."/>
            <person name="Bonnetot S."/>
            <person name="Leroi F."/>
            <person name="Grovel O."/>
            <person name="Delbarre-Ladrat C."/>
            <person name="Passerini D."/>
        </authorList>
    </citation>
    <scope>NUCLEOTIDE SEQUENCE [LARGE SCALE GENOMIC DNA]</scope>
    <source>
        <strain evidence="8 9">MIP2551</strain>
    </source>
</reference>
<dbReference type="Pfam" id="PF01297">
    <property type="entry name" value="ZnuA"/>
    <property type="match status" value="1"/>
</dbReference>
<proteinExistence type="inferred from homology"/>
<keyword evidence="3 7" id="KW-0732">Signal</keyword>
<evidence type="ECO:0000313" key="8">
    <source>
        <dbReference type="EMBL" id="MBC9826015.1"/>
    </source>
</evidence>
<keyword evidence="5" id="KW-0175">Coiled coil</keyword>
<feature type="region of interest" description="Disordered" evidence="6">
    <location>
        <begin position="137"/>
        <end position="161"/>
    </location>
</feature>
<keyword evidence="9" id="KW-1185">Reference proteome</keyword>
<dbReference type="PRINTS" id="PR00691">
    <property type="entry name" value="ADHESINB"/>
</dbReference>
<comment type="caution">
    <text evidence="8">The sequence shown here is derived from an EMBL/GenBank/DDBJ whole genome shotgun (WGS) entry which is preliminary data.</text>
</comment>
<dbReference type="SUPFAM" id="SSF53807">
    <property type="entry name" value="Helical backbone' metal receptor"/>
    <property type="match status" value="1"/>
</dbReference>
<comment type="similarity">
    <text evidence="1 4">Belongs to the bacterial solute-binding protein 9 family.</text>
</comment>
<dbReference type="Proteomes" id="UP000638836">
    <property type="component" value="Unassembled WGS sequence"/>
</dbReference>
<dbReference type="RefSeq" id="WP_023176670.1">
    <property type="nucleotide sequence ID" value="NZ_JBELZU010000013.1"/>
</dbReference>
<evidence type="ECO:0000256" key="6">
    <source>
        <dbReference type="SAM" id="MobiDB-lite"/>
    </source>
</evidence>
<accession>A0ABR7TEY7</accession>
<evidence type="ECO:0000256" key="7">
    <source>
        <dbReference type="SAM" id="SignalP"/>
    </source>
</evidence>
<gene>
    <name evidence="8" type="ORF">GLO26_09370</name>
</gene>
<dbReference type="InterPro" id="IPR006129">
    <property type="entry name" value="AdhesinB"/>
</dbReference>
<name>A0ABR7TEY7_9LACT</name>
<dbReference type="Gene3D" id="3.40.50.1980">
    <property type="entry name" value="Nitrogenase molybdenum iron protein domain"/>
    <property type="match status" value="2"/>
</dbReference>
<keyword evidence="2 4" id="KW-0813">Transport</keyword>
<dbReference type="PANTHER" id="PTHR42953:SF3">
    <property type="entry name" value="HIGH-AFFINITY ZINC UPTAKE SYSTEM PROTEIN ZNUA"/>
    <property type="match status" value="1"/>
</dbReference>
<dbReference type="EMBL" id="WNJQ01000009">
    <property type="protein sequence ID" value="MBC9826015.1"/>
    <property type="molecule type" value="Genomic_DNA"/>
</dbReference>
<dbReference type="InterPro" id="IPR006128">
    <property type="entry name" value="Lipoprotein_PsaA-like"/>
</dbReference>
<dbReference type="CDD" id="cd01017">
    <property type="entry name" value="AdcA"/>
    <property type="match status" value="1"/>
</dbReference>
<dbReference type="PRINTS" id="PR00690">
    <property type="entry name" value="ADHESNFAMILY"/>
</dbReference>
<feature type="chain" id="PRO_5046152760" evidence="7">
    <location>
        <begin position="27"/>
        <end position="335"/>
    </location>
</feature>
<evidence type="ECO:0000256" key="4">
    <source>
        <dbReference type="RuleBase" id="RU003512"/>
    </source>
</evidence>
<protein>
    <submittedName>
        <fullName evidence="8">Zinc ABC transporter substrate-binding protein</fullName>
    </submittedName>
</protein>
<sequence length="335" mass="37033">MMKTSKLLTIGLSIIGVGVFMSGCGAAEQADTSSDNSHTEETIKVVTTFYPMYDFTKNVAQDLAEVSLLLPAGTEVHDFEPSAKDVAEIQEADVFIYNSEEMETWVPSVLDTIDSTEVLVIDASEGITLIENEAVEEHNDSDHEHAEHTHDHDEEGQEEHSHAIDPHIWLDPVLAQEEVNTIKEGLIEADPENEEGYEVNADAYNQKLEALDQEYRGAFQEAENRTFVTQHAAFAYLAQQYDLNQVSIAGLSSEEEPSPAKLAELSELVDQEGMEYIYFEDNSSSKIAETLASEVGVELALLSPLEGVSQADQDAGVDYIEVMKNNLESLKKSIR</sequence>
<dbReference type="PANTHER" id="PTHR42953">
    <property type="entry name" value="HIGH-AFFINITY ZINC UPTAKE SYSTEM PROTEIN ZNUA-RELATED"/>
    <property type="match status" value="1"/>
</dbReference>
<evidence type="ECO:0000313" key="9">
    <source>
        <dbReference type="Proteomes" id="UP000638836"/>
    </source>
</evidence>
<dbReference type="PROSITE" id="PS51257">
    <property type="entry name" value="PROKAR_LIPOPROTEIN"/>
    <property type="match status" value="1"/>
</dbReference>
<feature type="signal peptide" evidence="7">
    <location>
        <begin position="1"/>
        <end position="26"/>
    </location>
</feature>
<evidence type="ECO:0000256" key="2">
    <source>
        <dbReference type="ARBA" id="ARBA00022448"/>
    </source>
</evidence>
<dbReference type="InterPro" id="IPR050492">
    <property type="entry name" value="Bact_metal-bind_prot9"/>
</dbReference>